<gene>
    <name evidence="1" type="ORF">WT56_24190</name>
</gene>
<name>A0A132ED27_9BURK</name>
<accession>A0A132ED27</accession>
<dbReference type="EMBL" id="LPJR01000058">
    <property type="protein sequence ID" value="KWF24674.1"/>
    <property type="molecule type" value="Genomic_DNA"/>
</dbReference>
<evidence type="ECO:0000313" key="1">
    <source>
        <dbReference type="EMBL" id="KWF24674.1"/>
    </source>
</evidence>
<organism evidence="1 2">
    <name type="scientific">Burkholderia pseudomultivorans</name>
    <dbReference type="NCBI Taxonomy" id="1207504"/>
    <lineage>
        <taxon>Bacteria</taxon>
        <taxon>Pseudomonadati</taxon>
        <taxon>Pseudomonadota</taxon>
        <taxon>Betaproteobacteria</taxon>
        <taxon>Burkholderiales</taxon>
        <taxon>Burkholderiaceae</taxon>
        <taxon>Burkholderia</taxon>
        <taxon>Burkholderia cepacia complex</taxon>
    </lineage>
</organism>
<proteinExistence type="predicted"/>
<evidence type="ECO:0000313" key="2">
    <source>
        <dbReference type="Proteomes" id="UP000062912"/>
    </source>
</evidence>
<dbReference type="AlphaFoldDB" id="A0A132ED27"/>
<dbReference type="Proteomes" id="UP000062912">
    <property type="component" value="Unassembled WGS sequence"/>
</dbReference>
<comment type="caution">
    <text evidence="1">The sequence shown here is derived from an EMBL/GenBank/DDBJ whole genome shotgun (WGS) entry which is preliminary data.</text>
</comment>
<sequence length="166" mass="19142">MWFIYNECVWPSDTHFAEQLFCSCDASRAEADRCVVRDLAWHQDDLLARGRVPRRFAATKIVFGQSEASDFTTQRLGARDLRLTEVRFIQNDREIAWLSRIKVDTPAVDHLAAWSDVVRAESGRVQETVFDTQYRYTRRQSSGTPGAPECRVLVLADMTWTFHPAE</sequence>
<protein>
    <submittedName>
        <fullName evidence="1">Uncharacterized protein</fullName>
    </submittedName>
</protein>
<reference evidence="1 2" key="1">
    <citation type="submission" date="2015-11" db="EMBL/GenBank/DDBJ databases">
        <title>Expanding the genomic diversity of Burkholderia species for the development of highly accurate diagnostics.</title>
        <authorList>
            <person name="Sahl J."/>
            <person name="Keim P."/>
            <person name="Wagner D."/>
        </authorList>
    </citation>
    <scope>NUCLEOTIDE SEQUENCE [LARGE SCALE GENOMIC DNA]</scope>
    <source>
        <strain evidence="1 2">MSMB368WGS</strain>
    </source>
</reference>